<dbReference type="GO" id="GO:0048205">
    <property type="term" value="P:COPI coating of Golgi vesicle"/>
    <property type="evidence" value="ECO:0007669"/>
    <property type="project" value="TreeGrafter"/>
</dbReference>
<evidence type="ECO:0000256" key="6">
    <source>
        <dbReference type="SAM" id="MobiDB-lite"/>
    </source>
</evidence>
<organism evidence="8 9">
    <name type="scientific">Mixia osmundae (strain CBS 9802 / IAM 14324 / JCM 22182 / KY 12970)</name>
    <dbReference type="NCBI Taxonomy" id="764103"/>
    <lineage>
        <taxon>Eukaryota</taxon>
        <taxon>Fungi</taxon>
        <taxon>Dikarya</taxon>
        <taxon>Basidiomycota</taxon>
        <taxon>Pucciniomycotina</taxon>
        <taxon>Mixiomycetes</taxon>
        <taxon>Mixiales</taxon>
        <taxon>Mixiaceae</taxon>
        <taxon>Mixia</taxon>
    </lineage>
</organism>
<evidence type="ECO:0000259" key="7">
    <source>
        <dbReference type="PROSITE" id="PS50115"/>
    </source>
</evidence>
<dbReference type="STRING" id="764103.G7DWV3"/>
<dbReference type="OMA" id="PANQVCF"/>
<evidence type="ECO:0000256" key="3">
    <source>
        <dbReference type="ARBA" id="ARBA00022771"/>
    </source>
</evidence>
<dbReference type="Pfam" id="PF01412">
    <property type="entry name" value="ArfGap"/>
    <property type="match status" value="1"/>
</dbReference>
<keyword evidence="4" id="KW-0862">Zinc</keyword>
<dbReference type="FunCoup" id="G7DWV3">
    <property type="interactions" value="322"/>
</dbReference>
<dbReference type="Gene3D" id="1.10.220.150">
    <property type="entry name" value="Arf GTPase activating protein"/>
    <property type="match status" value="1"/>
</dbReference>
<feature type="region of interest" description="Disordered" evidence="6">
    <location>
        <begin position="282"/>
        <end position="343"/>
    </location>
</feature>
<dbReference type="GO" id="GO:0008270">
    <property type="term" value="F:zinc ion binding"/>
    <property type="evidence" value="ECO:0007669"/>
    <property type="project" value="UniProtKB-KW"/>
</dbReference>
<dbReference type="PRINTS" id="PR00405">
    <property type="entry name" value="REVINTRACTNG"/>
</dbReference>
<feature type="compositionally biased region" description="Basic and acidic residues" evidence="6">
    <location>
        <begin position="282"/>
        <end position="309"/>
    </location>
</feature>
<dbReference type="PANTHER" id="PTHR45686">
    <property type="entry name" value="ADP-RIBOSYLATION FACTOR GTPASE ACTIVATING PROTEIN 3, ISOFORM H-RELATED"/>
    <property type="match status" value="1"/>
</dbReference>
<feature type="domain" description="Arf-GAP" evidence="7">
    <location>
        <begin position="10"/>
        <end position="132"/>
    </location>
</feature>
<dbReference type="InterPro" id="IPR001164">
    <property type="entry name" value="ArfGAP_dom"/>
</dbReference>
<feature type="compositionally biased region" description="Polar residues" evidence="6">
    <location>
        <begin position="198"/>
        <end position="207"/>
    </location>
</feature>
<dbReference type="InterPro" id="IPR038508">
    <property type="entry name" value="ArfGAP_dom_sf"/>
</dbReference>
<dbReference type="RefSeq" id="XP_014564735.1">
    <property type="nucleotide sequence ID" value="XM_014709249.1"/>
</dbReference>
<dbReference type="EMBL" id="BABT02000054">
    <property type="protein sequence ID" value="GAA95050.1"/>
    <property type="molecule type" value="Genomic_DNA"/>
</dbReference>
<dbReference type="PANTHER" id="PTHR45686:SF4">
    <property type="entry name" value="ADP-RIBOSYLATION FACTOR GTPASE ACTIVATING PROTEIN 3, ISOFORM H"/>
    <property type="match status" value="1"/>
</dbReference>
<keyword evidence="3 5" id="KW-0863">Zinc-finger</keyword>
<name>G7DWV3_MIXOS</name>
<evidence type="ECO:0000313" key="8">
    <source>
        <dbReference type="EMBL" id="GAA95050.1"/>
    </source>
</evidence>
<evidence type="ECO:0000256" key="1">
    <source>
        <dbReference type="ARBA" id="ARBA00022468"/>
    </source>
</evidence>
<dbReference type="OrthoDB" id="983479at2759"/>
<evidence type="ECO:0000256" key="4">
    <source>
        <dbReference type="ARBA" id="ARBA00022833"/>
    </source>
</evidence>
<feature type="region of interest" description="Disordered" evidence="6">
    <location>
        <begin position="377"/>
        <end position="398"/>
    </location>
</feature>
<dbReference type="AlphaFoldDB" id="G7DWV3"/>
<dbReference type="GO" id="GO:0000139">
    <property type="term" value="C:Golgi membrane"/>
    <property type="evidence" value="ECO:0007669"/>
    <property type="project" value="GOC"/>
</dbReference>
<evidence type="ECO:0000256" key="2">
    <source>
        <dbReference type="ARBA" id="ARBA00022723"/>
    </source>
</evidence>
<evidence type="ECO:0000256" key="5">
    <source>
        <dbReference type="PROSITE-ProRule" id="PRU00288"/>
    </source>
</evidence>
<protein>
    <recommendedName>
        <fullName evidence="7">Arf-GAP domain-containing protein</fullName>
    </recommendedName>
</protein>
<dbReference type="InParanoid" id="G7DWV3"/>
<feature type="region of interest" description="Disordered" evidence="6">
    <location>
        <begin position="171"/>
        <end position="270"/>
    </location>
</feature>
<keyword evidence="9" id="KW-1185">Reference proteome</keyword>
<comment type="caution">
    <text evidence="8">The sequence shown here is derived from an EMBL/GenBank/DDBJ whole genome shotgun (WGS) entry which is preliminary data.</text>
</comment>
<dbReference type="HOGENOM" id="CLU_023062_7_0_1"/>
<dbReference type="SMART" id="SM00105">
    <property type="entry name" value="ArfGap"/>
    <property type="match status" value="1"/>
</dbReference>
<reference evidence="8 9" key="1">
    <citation type="journal article" date="2011" name="J. Gen. Appl. Microbiol.">
        <title>Draft genome sequencing of the enigmatic basidiomycete Mixia osmundae.</title>
        <authorList>
            <person name="Nishida H."/>
            <person name="Nagatsuka Y."/>
            <person name="Sugiyama J."/>
        </authorList>
    </citation>
    <scope>NUCLEOTIDE SEQUENCE [LARGE SCALE GENOMIC DNA]</scope>
    <source>
        <strain evidence="9">CBS 9802 / IAM 14324 / JCM 22182 / KY 12970</strain>
    </source>
</reference>
<dbReference type="RefSeq" id="XP_014566703.1">
    <property type="nucleotide sequence ID" value="XM_014711217.1"/>
</dbReference>
<dbReference type="SUPFAM" id="SSF57863">
    <property type="entry name" value="ArfGap/RecO-like zinc finger"/>
    <property type="match status" value="1"/>
</dbReference>
<gene>
    <name evidence="8" type="primary">Mo01705</name>
    <name evidence="8" type="ORF">E5Q_01705</name>
</gene>
<dbReference type="PROSITE" id="PS50115">
    <property type="entry name" value="ARFGAP"/>
    <property type="match status" value="1"/>
</dbReference>
<proteinExistence type="predicted"/>
<keyword evidence="2" id="KW-0479">Metal-binding</keyword>
<dbReference type="eggNOG" id="KOG0706">
    <property type="taxonomic scope" value="Eukaryota"/>
</dbReference>
<reference evidence="8 9" key="2">
    <citation type="journal article" date="2012" name="Open Biol.">
        <title>Characteristics of nucleosomes and linker DNA regions on the genome of the basidiomycete Mixia osmundae revealed by mono- and dinucleosome mapping.</title>
        <authorList>
            <person name="Nishida H."/>
            <person name="Kondo S."/>
            <person name="Matsumoto T."/>
            <person name="Suzuki Y."/>
            <person name="Yoshikawa H."/>
            <person name="Taylor T.D."/>
            <person name="Sugiyama J."/>
        </authorList>
    </citation>
    <scope>NUCLEOTIDE SEQUENCE [LARGE SCALE GENOMIC DNA]</scope>
    <source>
        <strain evidence="9">CBS 9802 / IAM 14324 / JCM 22182 / KY 12970</strain>
    </source>
</reference>
<feature type="compositionally biased region" description="Low complexity" evidence="6">
    <location>
        <begin position="310"/>
        <end position="323"/>
    </location>
</feature>
<accession>G7DWV3</accession>
<dbReference type="GO" id="GO:0005096">
    <property type="term" value="F:GTPase activator activity"/>
    <property type="evidence" value="ECO:0007669"/>
    <property type="project" value="UniProtKB-KW"/>
</dbReference>
<dbReference type="CDD" id="cd08831">
    <property type="entry name" value="ArfGap_ArfGap2_3_like"/>
    <property type="match status" value="1"/>
</dbReference>
<sequence length="508" mass="53865">MAYATKQESDDIFKILRGQPANKTCFDCSARAPTWASATFGVYICLDCSSNHRNMGVHISFVRSTNLDQWQWAQLRVMKVGGNAAFNAFLAKHPGAYSPAASTNIKDKYTSRAAQLYRDELARKAKVDEAQYGQRVFLEGLPSHQEATQANGHTATGNADFFDTWDKEPAARTPTLSAPATPPVIGLSPHPSRPATPRSATPTNTAPSPASSATGGTNATAAPSSAAGPPASRTTSSSALRAASASGTAKSKLGATRTTGAGVGGRAKLGAKKAGGTINFEEAEKKAREEEERIKQLGYDSKREEEESRAVSLAAVSAPVAKSNAASQSKVAAPNRPSAEVDRLGMGMGRLGFGQVAGMSGEEAARQAEAARKQAVRKAKGLDEPVDDSTYAREKFSSQKAISSDQYFGRNSYDPTAQREAQSRLQGFSGATSISSNQYYGIEEEPESIEEGIMGVESLSDLEGAARQVARRVMQQAGFQDVNDLQDAVRNGALQLSDYLANLSARYG</sequence>
<evidence type="ECO:0000313" key="9">
    <source>
        <dbReference type="Proteomes" id="UP000009131"/>
    </source>
</evidence>
<dbReference type="InterPro" id="IPR037278">
    <property type="entry name" value="ARFGAP/RecO"/>
</dbReference>
<feature type="compositionally biased region" description="Low complexity" evidence="6">
    <location>
        <begin position="208"/>
        <end position="260"/>
    </location>
</feature>
<dbReference type="Proteomes" id="UP000009131">
    <property type="component" value="Unassembled WGS sequence"/>
</dbReference>
<keyword evidence="1" id="KW-0343">GTPase activation</keyword>